<gene>
    <name evidence="15" type="ORF">H9828_02285</name>
</gene>
<keyword evidence="5 12" id="KW-0732">Signal</keyword>
<dbReference type="PANTHER" id="PTHR30069">
    <property type="entry name" value="TONB-DEPENDENT OUTER MEMBRANE RECEPTOR"/>
    <property type="match status" value="1"/>
</dbReference>
<dbReference type="InterPro" id="IPR036942">
    <property type="entry name" value="Beta-barrel_TonB_sf"/>
</dbReference>
<evidence type="ECO:0000256" key="9">
    <source>
        <dbReference type="ARBA" id="ARBA00023237"/>
    </source>
</evidence>
<dbReference type="Gene3D" id="2.60.40.1120">
    <property type="entry name" value="Carboxypeptidase-like, regulatory domain"/>
    <property type="match status" value="1"/>
</dbReference>
<evidence type="ECO:0000313" key="15">
    <source>
        <dbReference type="EMBL" id="HIY68229.1"/>
    </source>
</evidence>
<feature type="chain" id="PRO_5039652831" evidence="12">
    <location>
        <begin position="24"/>
        <end position="1057"/>
    </location>
</feature>
<evidence type="ECO:0000256" key="1">
    <source>
        <dbReference type="ARBA" id="ARBA00004571"/>
    </source>
</evidence>
<evidence type="ECO:0000259" key="13">
    <source>
        <dbReference type="Pfam" id="PF00593"/>
    </source>
</evidence>
<dbReference type="InterPro" id="IPR023997">
    <property type="entry name" value="TonB-dep_OMP_SusC/RagA_CS"/>
</dbReference>
<reference evidence="15" key="1">
    <citation type="journal article" date="2021" name="PeerJ">
        <title>Extensive microbial diversity within the chicken gut microbiome revealed by metagenomics and culture.</title>
        <authorList>
            <person name="Gilroy R."/>
            <person name="Ravi A."/>
            <person name="Getino M."/>
            <person name="Pursley I."/>
            <person name="Horton D.L."/>
            <person name="Alikhan N.F."/>
            <person name="Baker D."/>
            <person name="Gharbi K."/>
            <person name="Hall N."/>
            <person name="Watson M."/>
            <person name="Adriaenssens E.M."/>
            <person name="Foster-Nyarko E."/>
            <person name="Jarju S."/>
            <person name="Secka A."/>
            <person name="Antonio M."/>
            <person name="Oren A."/>
            <person name="Chaudhuri R.R."/>
            <person name="La Ragione R."/>
            <person name="Hildebrand F."/>
            <person name="Pallen M.J."/>
        </authorList>
    </citation>
    <scope>NUCLEOTIDE SEQUENCE</scope>
    <source>
        <strain evidence="15">5134</strain>
    </source>
</reference>
<dbReference type="EMBL" id="DXDA01000019">
    <property type="protein sequence ID" value="HIY68229.1"/>
    <property type="molecule type" value="Genomic_DNA"/>
</dbReference>
<evidence type="ECO:0000256" key="2">
    <source>
        <dbReference type="ARBA" id="ARBA00022448"/>
    </source>
</evidence>
<dbReference type="AlphaFoldDB" id="A0A9D1YYI8"/>
<dbReference type="NCBIfam" id="TIGR04056">
    <property type="entry name" value="OMP_RagA_SusC"/>
    <property type="match status" value="1"/>
</dbReference>
<protein>
    <submittedName>
        <fullName evidence="15">TonB-dependent receptor</fullName>
    </submittedName>
</protein>
<dbReference type="PANTHER" id="PTHR30069:SF29">
    <property type="entry name" value="HEMOGLOBIN AND HEMOGLOBIN-HAPTOGLOBIN-BINDING PROTEIN 1-RELATED"/>
    <property type="match status" value="1"/>
</dbReference>
<dbReference type="GO" id="GO:0009279">
    <property type="term" value="C:cell outer membrane"/>
    <property type="evidence" value="ECO:0007669"/>
    <property type="project" value="UniProtKB-SubCell"/>
</dbReference>
<keyword evidence="4 10" id="KW-0812">Transmembrane</keyword>
<reference evidence="15" key="2">
    <citation type="submission" date="2021-04" db="EMBL/GenBank/DDBJ databases">
        <authorList>
            <person name="Gilroy R."/>
        </authorList>
    </citation>
    <scope>NUCLEOTIDE SEQUENCE</scope>
    <source>
        <strain evidence="15">5134</strain>
    </source>
</reference>
<dbReference type="SUPFAM" id="SSF49464">
    <property type="entry name" value="Carboxypeptidase regulatory domain-like"/>
    <property type="match status" value="1"/>
</dbReference>
<dbReference type="NCBIfam" id="TIGR04057">
    <property type="entry name" value="SusC_RagA_signa"/>
    <property type="match status" value="1"/>
</dbReference>
<keyword evidence="8 15" id="KW-0675">Receptor</keyword>
<evidence type="ECO:0000256" key="6">
    <source>
        <dbReference type="ARBA" id="ARBA00023077"/>
    </source>
</evidence>
<evidence type="ECO:0000259" key="14">
    <source>
        <dbReference type="Pfam" id="PF07715"/>
    </source>
</evidence>
<keyword evidence="6 11" id="KW-0798">TonB box</keyword>
<evidence type="ECO:0000256" key="11">
    <source>
        <dbReference type="RuleBase" id="RU003357"/>
    </source>
</evidence>
<dbReference type="InterPro" id="IPR012910">
    <property type="entry name" value="Plug_dom"/>
</dbReference>
<evidence type="ECO:0000256" key="4">
    <source>
        <dbReference type="ARBA" id="ARBA00022692"/>
    </source>
</evidence>
<dbReference type="Pfam" id="PF07715">
    <property type="entry name" value="Plug"/>
    <property type="match status" value="1"/>
</dbReference>
<name>A0A9D1YYI8_9BACT</name>
<dbReference type="InterPro" id="IPR008969">
    <property type="entry name" value="CarboxyPept-like_regulatory"/>
</dbReference>
<evidence type="ECO:0000256" key="10">
    <source>
        <dbReference type="PROSITE-ProRule" id="PRU01360"/>
    </source>
</evidence>
<evidence type="ECO:0000313" key="16">
    <source>
        <dbReference type="Proteomes" id="UP000886844"/>
    </source>
</evidence>
<dbReference type="SUPFAM" id="SSF56935">
    <property type="entry name" value="Porins"/>
    <property type="match status" value="1"/>
</dbReference>
<dbReference type="InterPro" id="IPR039426">
    <property type="entry name" value="TonB-dep_rcpt-like"/>
</dbReference>
<dbReference type="GO" id="GO:0044718">
    <property type="term" value="P:siderophore transmembrane transport"/>
    <property type="evidence" value="ECO:0007669"/>
    <property type="project" value="TreeGrafter"/>
</dbReference>
<comment type="similarity">
    <text evidence="10 11">Belongs to the TonB-dependent receptor family.</text>
</comment>
<dbReference type="InterPro" id="IPR000531">
    <property type="entry name" value="Beta-barrel_TonB"/>
</dbReference>
<evidence type="ECO:0000256" key="12">
    <source>
        <dbReference type="SAM" id="SignalP"/>
    </source>
</evidence>
<feature type="domain" description="TonB-dependent receptor-like beta-barrel" evidence="13">
    <location>
        <begin position="457"/>
        <end position="852"/>
    </location>
</feature>
<dbReference type="PROSITE" id="PS52016">
    <property type="entry name" value="TONB_DEPENDENT_REC_3"/>
    <property type="match status" value="1"/>
</dbReference>
<evidence type="ECO:0000256" key="5">
    <source>
        <dbReference type="ARBA" id="ARBA00022729"/>
    </source>
</evidence>
<proteinExistence type="inferred from homology"/>
<dbReference type="GO" id="GO:0015344">
    <property type="term" value="F:siderophore uptake transmembrane transporter activity"/>
    <property type="evidence" value="ECO:0007669"/>
    <property type="project" value="TreeGrafter"/>
</dbReference>
<comment type="caution">
    <text evidence="15">The sequence shown here is derived from an EMBL/GenBank/DDBJ whole genome shotgun (WGS) entry which is preliminary data.</text>
</comment>
<dbReference type="Gene3D" id="2.40.170.20">
    <property type="entry name" value="TonB-dependent receptor, beta-barrel domain"/>
    <property type="match status" value="1"/>
</dbReference>
<keyword evidence="3 10" id="KW-1134">Transmembrane beta strand</keyword>
<dbReference type="InterPro" id="IPR037066">
    <property type="entry name" value="Plug_dom_sf"/>
</dbReference>
<feature type="signal peptide" evidence="12">
    <location>
        <begin position="1"/>
        <end position="23"/>
    </location>
</feature>
<evidence type="ECO:0000256" key="8">
    <source>
        <dbReference type="ARBA" id="ARBA00023170"/>
    </source>
</evidence>
<comment type="subcellular location">
    <subcellularLocation>
        <location evidence="1 10">Cell outer membrane</location>
        <topology evidence="1 10">Multi-pass membrane protein</topology>
    </subcellularLocation>
</comment>
<organism evidence="15 16">
    <name type="scientific">Candidatus Alistipes intestinigallinarum</name>
    <dbReference type="NCBI Taxonomy" id="2838440"/>
    <lineage>
        <taxon>Bacteria</taxon>
        <taxon>Pseudomonadati</taxon>
        <taxon>Bacteroidota</taxon>
        <taxon>Bacteroidia</taxon>
        <taxon>Bacteroidales</taxon>
        <taxon>Rikenellaceae</taxon>
        <taxon>Alistipes</taxon>
    </lineage>
</organism>
<keyword evidence="7 10" id="KW-0472">Membrane</keyword>
<keyword evidence="9 10" id="KW-0998">Cell outer membrane</keyword>
<dbReference type="InterPro" id="IPR023996">
    <property type="entry name" value="TonB-dep_OMP_SusC/RagA"/>
</dbReference>
<dbReference type="Pfam" id="PF13715">
    <property type="entry name" value="CarbopepD_reg_2"/>
    <property type="match status" value="1"/>
</dbReference>
<dbReference type="Proteomes" id="UP000886844">
    <property type="component" value="Unassembled WGS sequence"/>
</dbReference>
<dbReference type="Gene3D" id="2.170.130.10">
    <property type="entry name" value="TonB-dependent receptor, plug domain"/>
    <property type="match status" value="1"/>
</dbReference>
<accession>A0A9D1YYI8</accession>
<evidence type="ECO:0000256" key="7">
    <source>
        <dbReference type="ARBA" id="ARBA00023136"/>
    </source>
</evidence>
<keyword evidence="2 10" id="KW-0813">Transport</keyword>
<feature type="domain" description="TonB-dependent receptor plug" evidence="14">
    <location>
        <begin position="117"/>
        <end position="242"/>
    </location>
</feature>
<dbReference type="Pfam" id="PF00593">
    <property type="entry name" value="TonB_dep_Rec_b-barrel"/>
    <property type="match status" value="1"/>
</dbReference>
<evidence type="ECO:0000256" key="3">
    <source>
        <dbReference type="ARBA" id="ARBA00022452"/>
    </source>
</evidence>
<sequence>MNLKRIATVALFSGAMSVLHLSAQTPSVSGTVKWTDDGNPLPGVSVIIRNTNKGTTTDYQGRYSIGAMKGDTLDFRFIGMKPVMKVVGNASRIDVEMSSVSEGIDEVVVVGYSLMKKSDLTGSVQNVSSEELMKSRPASLEQGLQGRIAGVNVVRNDGAPGGGISVQIRGSNSFMGSTEPLYVIDGVPFTASNDDESMTFDENEVASRNVLSFLDPENIESIEILKDASAVALYGSRGSNGVVMITTKSGRKGSNRLTFNATLSISQVSNKLRMLTGAEYAEYRNQAYINTQYINTGTFNPQGLPHLGDIGPLGTYVKGPKDYDNDPYYWQDAIFRTAISQNYSLNYSGATDKGDYAVGLSYLDQTGTVVNSGYDRLNVNLKLNQTIKPWLKIGTSTNFSMANSDMIKTATSNQNNGDEGVIRSALYYPPLYKIEEQPGYEEYQLVSNPLDYTAAMNKNKNYTIYSSNYANATLTKGLIFRTVFSYKASMNFNNRYFPKNLYEGRSVGGKSLAGDIQSQRYLWDNFLMFNRTFKSRHNISATLGVSWEDYSYYSKQVTTQGFGYDGNNGWILEDGTAPQTPQSVKQDATLFSVIARAAYTYDNRYYVTATFRRDESSKFAKNNKAAYFPSIGVAWTASREKFLRESKAVTNLKLRYSYGLSGNAGIGPYGSLLLFGSANYPFGASVSPGYAIEGTNPGNPNLKWETTYQHDLGIELSLFNVLDLEVDFYDKTTKDLIQNKDLSPSTGMKSVLMNVGEVNNKGMEITANARILNKKDLSLNIGGNISFNRNKITNLNGLRIFPNNLWNDLRPYILEEGHSIGQLYGYKEEGIWNTREEVINSKQFQTQYPGYTVSDNDEATELLIKQQWLGEVKIHDKDGNGEINDADQDYIGDVNPKFIYAFNVDFSYKNFDFSILFNGVNGNDIINMPSLRNYNLGQTRNIPKSILDDAWVPGGSGKSPKIYTTTSRDLYFTRRYVEDGSYLKLRNISFGYTFKNPVKGIGSLRLYVSLNNLWTITDYTGYDPEVNAFGTNPSRRGVDAGGYPQSKEYLFGINLTL</sequence>